<evidence type="ECO:0000313" key="3">
    <source>
        <dbReference type="Proteomes" id="UP000800092"/>
    </source>
</evidence>
<dbReference type="EMBL" id="ML991784">
    <property type="protein sequence ID" value="KAF2236497.1"/>
    <property type="molecule type" value="Genomic_DNA"/>
</dbReference>
<dbReference type="GO" id="GO:0031957">
    <property type="term" value="F:very long-chain fatty acid-CoA ligase activity"/>
    <property type="evidence" value="ECO:0007669"/>
    <property type="project" value="TreeGrafter"/>
</dbReference>
<dbReference type="PROSITE" id="PS50075">
    <property type="entry name" value="CARRIER"/>
    <property type="match status" value="1"/>
</dbReference>
<proteinExistence type="predicted"/>
<dbReference type="SUPFAM" id="SSF47336">
    <property type="entry name" value="ACP-like"/>
    <property type="match status" value="1"/>
</dbReference>
<dbReference type="Proteomes" id="UP000800092">
    <property type="component" value="Unassembled WGS sequence"/>
</dbReference>
<accession>A0A6A6HEN5</accession>
<name>A0A6A6HEN5_VIRVR</name>
<dbReference type="GO" id="GO:0006633">
    <property type="term" value="P:fatty acid biosynthetic process"/>
    <property type="evidence" value="ECO:0007669"/>
    <property type="project" value="TreeGrafter"/>
</dbReference>
<dbReference type="SUPFAM" id="SSF53474">
    <property type="entry name" value="alpha/beta-Hydrolases"/>
    <property type="match status" value="1"/>
</dbReference>
<dbReference type="Gene3D" id="3.40.50.12780">
    <property type="entry name" value="N-terminal domain of ligase-like"/>
    <property type="match status" value="1"/>
</dbReference>
<dbReference type="Pfam" id="PF00975">
    <property type="entry name" value="Thioesterase"/>
    <property type="match status" value="1"/>
</dbReference>
<organism evidence="2 3">
    <name type="scientific">Viridothelium virens</name>
    <name type="common">Speckled blister lichen</name>
    <name type="synonym">Trypethelium virens</name>
    <dbReference type="NCBI Taxonomy" id="1048519"/>
    <lineage>
        <taxon>Eukaryota</taxon>
        <taxon>Fungi</taxon>
        <taxon>Dikarya</taxon>
        <taxon>Ascomycota</taxon>
        <taxon>Pezizomycotina</taxon>
        <taxon>Dothideomycetes</taxon>
        <taxon>Dothideomycetes incertae sedis</taxon>
        <taxon>Trypetheliales</taxon>
        <taxon>Trypetheliaceae</taxon>
        <taxon>Viridothelium</taxon>
    </lineage>
</organism>
<protein>
    <submittedName>
        <fullName evidence="2">Thioesterase domain protein</fullName>
    </submittedName>
</protein>
<evidence type="ECO:0000313" key="2">
    <source>
        <dbReference type="EMBL" id="KAF2236497.1"/>
    </source>
</evidence>
<dbReference type="PANTHER" id="PTHR24096">
    <property type="entry name" value="LONG-CHAIN-FATTY-ACID--COA LIGASE"/>
    <property type="match status" value="1"/>
</dbReference>
<keyword evidence="3" id="KW-1185">Reference proteome</keyword>
<dbReference type="InterPro" id="IPR036736">
    <property type="entry name" value="ACP-like_sf"/>
</dbReference>
<dbReference type="Pfam" id="PF00501">
    <property type="entry name" value="AMP-binding"/>
    <property type="match status" value="1"/>
</dbReference>
<dbReference type="PANTHER" id="PTHR24096:SF267">
    <property type="entry name" value="MALONATE--COA LIGASE ACSF3, MITOCHONDRIAL"/>
    <property type="match status" value="1"/>
</dbReference>
<dbReference type="InterPro" id="IPR000873">
    <property type="entry name" value="AMP-dep_synth/lig_dom"/>
</dbReference>
<feature type="domain" description="Carrier" evidence="1">
    <location>
        <begin position="565"/>
        <end position="643"/>
    </location>
</feature>
<dbReference type="OrthoDB" id="10253869at2759"/>
<dbReference type="Gene3D" id="1.10.1200.10">
    <property type="entry name" value="ACP-like"/>
    <property type="match status" value="1"/>
</dbReference>
<dbReference type="Pfam" id="PF00550">
    <property type="entry name" value="PP-binding"/>
    <property type="match status" value="1"/>
</dbReference>
<reference evidence="2" key="1">
    <citation type="journal article" date="2020" name="Stud. Mycol.">
        <title>101 Dothideomycetes genomes: a test case for predicting lifestyles and emergence of pathogens.</title>
        <authorList>
            <person name="Haridas S."/>
            <person name="Albert R."/>
            <person name="Binder M."/>
            <person name="Bloem J."/>
            <person name="Labutti K."/>
            <person name="Salamov A."/>
            <person name="Andreopoulos B."/>
            <person name="Baker S."/>
            <person name="Barry K."/>
            <person name="Bills G."/>
            <person name="Bluhm B."/>
            <person name="Cannon C."/>
            <person name="Castanera R."/>
            <person name="Culley D."/>
            <person name="Daum C."/>
            <person name="Ezra D."/>
            <person name="Gonzalez J."/>
            <person name="Henrissat B."/>
            <person name="Kuo A."/>
            <person name="Liang C."/>
            <person name="Lipzen A."/>
            <person name="Lutzoni F."/>
            <person name="Magnuson J."/>
            <person name="Mondo S."/>
            <person name="Nolan M."/>
            <person name="Ohm R."/>
            <person name="Pangilinan J."/>
            <person name="Park H.-J."/>
            <person name="Ramirez L."/>
            <person name="Alfaro M."/>
            <person name="Sun H."/>
            <person name="Tritt A."/>
            <person name="Yoshinaga Y."/>
            <person name="Zwiers L.-H."/>
            <person name="Turgeon B."/>
            <person name="Goodwin S."/>
            <person name="Spatafora J."/>
            <person name="Crous P."/>
            <person name="Grigoriev I."/>
        </authorList>
    </citation>
    <scope>NUCLEOTIDE SEQUENCE</scope>
    <source>
        <strain evidence="2">Tuck. ex Michener</strain>
    </source>
</reference>
<sequence>MPAQILSDVLYTAAVEKNRGLFLYPPGNIGNGNWMSYRELLRRAHNYSDLLQRIEGIRSRSIVLIHFHDHIDNIQWFWAAVIAGCVPTISTPFTSHGEQRQRHIEHLKTLLGHPICITRQSLLHEFEGGNDLNIRTVEEIRELRSSDSQQHKVDPDIARSEDIAMLMLTSGSTANAKAVCLTHAQVISAILGKSHGLGFKPGDTFLNWVGLDHVASLVESHIAAMYVQADQVLVSATDVLSDPDGFLRLLSKHKATFSFAPNFFLTRLKSAFDTIDGQILNLDFSHLRTIASGGEANVVEICDAINKMFRAHGAKRITVTPGFGMTETCAGAIYNTLGPRNDISLNRQFASLGICNPGTEMRITVQGEAGKMAATNEPGQLELCGVSVFKRYYNDPVSTAAAFTSDGWFVTGDRAYIDEAGHLNLAGRIKEVLNVNGVKHSPDGLETAIEDDRSIGITPNHTLAFAYRPQDSPTEQVCIVYAPTYEPHDITARINTKDRIEQITIMYMGVCPYVLPLDLSVLPRSTLGKLSRSKIQAAFGRGDFLTFQERNDELLRKSRSLTHDQPTNRTEQTILKECKLILSSCSQEIGVETSIFGAGITSINLLRLKKRLQIVLGFDEIPLITIMTNPTVRALTSAIDGLQNPHSYDPVVVLQSGGKKTPLWLIHPGVGEVLVFLALAEYFSDRPIYALRARGFDGEAYFSDITDATQTYHRAIKQRQPQGPYAIAGYSYGSMLAFEVSKAMKAEDDSEIKFLGSFNLPPHIKSRMEQLDWVEGILNLSYFLELITSSHARAISTAMHALSTKNEVVDAILADSDPARLECLGLTANKLSNWANLAHNLQSMARDYEPSGMVDSIDVFCAIPLAAVSSSKQEWKENSLSKWNDFSKTAPRIHDVDGEHYTMISPTHVVSFQSTLKRALEERGL</sequence>
<dbReference type="Gene3D" id="3.40.50.1820">
    <property type="entry name" value="alpha/beta hydrolase"/>
    <property type="match status" value="1"/>
</dbReference>
<evidence type="ECO:0000259" key="1">
    <source>
        <dbReference type="PROSITE" id="PS50075"/>
    </source>
</evidence>
<dbReference type="InterPro" id="IPR042099">
    <property type="entry name" value="ANL_N_sf"/>
</dbReference>
<dbReference type="AlphaFoldDB" id="A0A6A6HEN5"/>
<dbReference type="InterPro" id="IPR029058">
    <property type="entry name" value="AB_hydrolase_fold"/>
</dbReference>
<dbReference type="SUPFAM" id="SSF56801">
    <property type="entry name" value="Acetyl-CoA synthetase-like"/>
    <property type="match status" value="1"/>
</dbReference>
<dbReference type="InterPro" id="IPR009081">
    <property type="entry name" value="PP-bd_ACP"/>
</dbReference>
<dbReference type="InterPro" id="IPR045851">
    <property type="entry name" value="AMP-bd_C_sf"/>
</dbReference>
<dbReference type="Gene3D" id="3.30.300.30">
    <property type="match status" value="1"/>
</dbReference>
<gene>
    <name evidence="2" type="ORF">EV356DRAFT_481736</name>
</gene>
<dbReference type="InterPro" id="IPR001031">
    <property type="entry name" value="Thioesterase"/>
</dbReference>